<dbReference type="InterPro" id="IPR002938">
    <property type="entry name" value="FAD-bd"/>
</dbReference>
<evidence type="ECO:0000313" key="5">
    <source>
        <dbReference type="EMBL" id="KAK5080708.1"/>
    </source>
</evidence>
<dbReference type="Gene3D" id="3.50.50.60">
    <property type="entry name" value="FAD/NAD(P)-binding domain"/>
    <property type="match status" value="1"/>
</dbReference>
<dbReference type="PRINTS" id="PR00420">
    <property type="entry name" value="RNGMNOXGNASE"/>
</dbReference>
<evidence type="ECO:0000256" key="1">
    <source>
        <dbReference type="ARBA" id="ARBA00022630"/>
    </source>
</evidence>
<dbReference type="InterPro" id="IPR050641">
    <property type="entry name" value="RIFMO-like"/>
</dbReference>
<dbReference type="EMBL" id="JAVRRJ010000012">
    <property type="protein sequence ID" value="KAK5080708.1"/>
    <property type="molecule type" value="Genomic_DNA"/>
</dbReference>
<proteinExistence type="predicted"/>
<name>A0AAN7PJV6_9EURO</name>
<dbReference type="Proteomes" id="UP001309876">
    <property type="component" value="Unassembled WGS sequence"/>
</dbReference>
<feature type="domain" description="FAD-binding" evidence="4">
    <location>
        <begin position="11"/>
        <end position="349"/>
    </location>
</feature>
<reference evidence="5 6" key="1">
    <citation type="submission" date="2023-08" db="EMBL/GenBank/DDBJ databases">
        <title>Black Yeasts Isolated from many extreme environments.</title>
        <authorList>
            <person name="Coleine C."/>
            <person name="Stajich J.E."/>
            <person name="Selbmann L."/>
        </authorList>
    </citation>
    <scope>NUCLEOTIDE SEQUENCE [LARGE SCALE GENOMIC DNA]</scope>
    <source>
        <strain evidence="5 6">CCFEE 5910</strain>
    </source>
</reference>
<dbReference type="Gene3D" id="3.30.70.2450">
    <property type="match status" value="1"/>
</dbReference>
<evidence type="ECO:0000313" key="6">
    <source>
        <dbReference type="Proteomes" id="UP001309876"/>
    </source>
</evidence>
<keyword evidence="6" id="KW-1185">Reference proteome</keyword>
<keyword evidence="3" id="KW-0560">Oxidoreductase</keyword>
<protein>
    <recommendedName>
        <fullName evidence="4">FAD-binding domain-containing protein</fullName>
    </recommendedName>
</protein>
<keyword evidence="2" id="KW-0274">FAD</keyword>
<dbReference type="AlphaFoldDB" id="A0AAN7PJV6"/>
<evidence type="ECO:0000256" key="3">
    <source>
        <dbReference type="ARBA" id="ARBA00023002"/>
    </source>
</evidence>
<dbReference type="SUPFAM" id="SSF51905">
    <property type="entry name" value="FAD/NAD(P)-binding domain"/>
    <property type="match status" value="1"/>
</dbReference>
<sequence>MPSIQDFKPYVVVVGAGPAGLLLALLLAKRNVPVQVIDSNKSVPQQARATHYASPAVYELQRAGVLDEVRSEGFSPGKVVWRKLDTSVIAGIDGTLMKDEYDRMVCLPLNRLCEILLDRLARECHAVVSWGYQALSIGQENDKAWIEVEYGGQRETITASYIVGCDGANSQIRRSLFGDWEFPGKTWNEQIVATNTYYDFDKYGYDDSNFIVDREHWHMAARISKDGLWRVTYGEIPGLTSGELRARMDDKFHTFLPGKPQPHEYEVVNFSPYKVHQRLAPRMRVGRFCIAADAAHLCNPFGGLGLTGGIVDVGGLYDCLAGIYEGKADDSILDKYDEIRRQKYNEIVDPISSSNLRRLFDQDPNTALENDEFLRLCKKAEKDPVLSRQMQRGADALKHDFTQYYKT</sequence>
<dbReference type="InterPro" id="IPR036188">
    <property type="entry name" value="FAD/NAD-bd_sf"/>
</dbReference>
<dbReference type="PANTHER" id="PTHR43004">
    <property type="entry name" value="TRK SYSTEM POTASSIUM UPTAKE PROTEIN"/>
    <property type="match status" value="1"/>
</dbReference>
<gene>
    <name evidence="5" type="ORF">LTR05_008412</name>
</gene>
<dbReference type="GO" id="GO:0016709">
    <property type="term" value="F:oxidoreductase activity, acting on paired donors, with incorporation or reduction of molecular oxygen, NAD(P)H as one donor, and incorporation of one atom of oxygen"/>
    <property type="evidence" value="ECO:0007669"/>
    <property type="project" value="UniProtKB-ARBA"/>
</dbReference>
<dbReference type="GO" id="GO:0071949">
    <property type="term" value="F:FAD binding"/>
    <property type="evidence" value="ECO:0007669"/>
    <property type="project" value="InterPro"/>
</dbReference>
<organism evidence="5 6">
    <name type="scientific">Lithohypha guttulata</name>
    <dbReference type="NCBI Taxonomy" id="1690604"/>
    <lineage>
        <taxon>Eukaryota</taxon>
        <taxon>Fungi</taxon>
        <taxon>Dikarya</taxon>
        <taxon>Ascomycota</taxon>
        <taxon>Pezizomycotina</taxon>
        <taxon>Eurotiomycetes</taxon>
        <taxon>Chaetothyriomycetidae</taxon>
        <taxon>Chaetothyriales</taxon>
        <taxon>Trichomeriaceae</taxon>
        <taxon>Lithohypha</taxon>
    </lineage>
</organism>
<dbReference type="Pfam" id="PF01494">
    <property type="entry name" value="FAD_binding_3"/>
    <property type="match status" value="1"/>
</dbReference>
<evidence type="ECO:0000256" key="2">
    <source>
        <dbReference type="ARBA" id="ARBA00022827"/>
    </source>
</evidence>
<accession>A0AAN7PJV6</accession>
<comment type="caution">
    <text evidence="5">The sequence shown here is derived from an EMBL/GenBank/DDBJ whole genome shotgun (WGS) entry which is preliminary data.</text>
</comment>
<keyword evidence="1" id="KW-0285">Flavoprotein</keyword>
<dbReference type="PANTHER" id="PTHR43004:SF3">
    <property type="entry name" value="P-HYDROXYBENZOATE HYDROXYLASE"/>
    <property type="match status" value="1"/>
</dbReference>
<evidence type="ECO:0000259" key="4">
    <source>
        <dbReference type="Pfam" id="PF01494"/>
    </source>
</evidence>